<dbReference type="RefSeq" id="WP_249316737.1">
    <property type="nucleotide sequence ID" value="NZ_JACRSR010000003.1"/>
</dbReference>
<evidence type="ECO:0000313" key="2">
    <source>
        <dbReference type="Proteomes" id="UP000623172"/>
    </source>
</evidence>
<sequence length="363" mass="40360">MAQPILLNIDPFDAQNSCTFAFLYEGNQAVKNTLTIRNNETNETVYSATQQTMRLEHVLPANTLKKEDGTPGNGLCYNAALTVYDALDQASESSQQLIFYCFTEPSFSFSNLEESQVIQSSSFNLALQYSQLENEPLNAFQIHLYDYNKVEIFHSGPIYDTENLSYTVSGLNDGTVYFLQATGITVKGMPVDTGIIGFSVKYKIPALYSMVELENEPLQGSIRITSNIVILEGTATPDPPAYLDGTWVDLTTAGSSVTFSKGFNLQSDFTIQFIAQQLVDYSPILILDNGRQKVEITYMRGKFEGDSEDSVYLYLRAYNALTNYVAISNRLKVSTLTGPLFGWVQRSKNLFSLKLQVMGGDPS</sequence>
<protein>
    <submittedName>
        <fullName evidence="1">Uncharacterized protein</fullName>
    </submittedName>
</protein>
<name>A0A926D5X2_9FIRM</name>
<dbReference type="SUPFAM" id="SSF49265">
    <property type="entry name" value="Fibronectin type III"/>
    <property type="match status" value="1"/>
</dbReference>
<dbReference type="EMBL" id="JACRSR010000003">
    <property type="protein sequence ID" value="MBC8531927.1"/>
    <property type="molecule type" value="Genomic_DNA"/>
</dbReference>
<accession>A0A926D5X2</accession>
<comment type="caution">
    <text evidence="1">The sequence shown here is derived from an EMBL/GenBank/DDBJ whole genome shotgun (WGS) entry which is preliminary data.</text>
</comment>
<keyword evidence="2" id="KW-1185">Reference proteome</keyword>
<proteinExistence type="predicted"/>
<evidence type="ECO:0000313" key="1">
    <source>
        <dbReference type="EMBL" id="MBC8531927.1"/>
    </source>
</evidence>
<dbReference type="AlphaFoldDB" id="A0A926D5X2"/>
<gene>
    <name evidence="1" type="ORF">H8696_08715</name>
</gene>
<dbReference type="InterPro" id="IPR036116">
    <property type="entry name" value="FN3_sf"/>
</dbReference>
<organism evidence="1 2">
    <name type="scientific">Gehongia tenuis</name>
    <dbReference type="NCBI Taxonomy" id="2763655"/>
    <lineage>
        <taxon>Bacteria</taxon>
        <taxon>Bacillati</taxon>
        <taxon>Bacillota</taxon>
        <taxon>Clostridia</taxon>
        <taxon>Christensenellales</taxon>
        <taxon>Christensenellaceae</taxon>
        <taxon>Gehongia</taxon>
    </lineage>
</organism>
<dbReference type="Proteomes" id="UP000623172">
    <property type="component" value="Unassembled WGS sequence"/>
</dbReference>
<reference evidence="1" key="1">
    <citation type="submission" date="2020-08" db="EMBL/GenBank/DDBJ databases">
        <title>Genome public.</title>
        <authorList>
            <person name="Liu C."/>
            <person name="Sun Q."/>
        </authorList>
    </citation>
    <scope>NUCLEOTIDE SEQUENCE</scope>
    <source>
        <strain evidence="1">NSJ-53</strain>
    </source>
</reference>